<sequence length="137" mass="15684">MFGKNACKSSCTPNLDFHSVAMSGYSQHFNDPCTNHNGITDDEIDSVLEDWPRNLNLASVNRTHKCYVSCILMYVNLVDNYGMIYLDQYFKSGVIDEYAFAPTLHRCRSEFKNGTDICEHIFAMFNCFRQEILLAGN</sequence>
<reference evidence="1" key="1">
    <citation type="journal article" date="2008" name="Genetics">
        <title>Rapid evolution of two odorant-binding protein genes, Obp57d and Obp57e, in the Drosophila melanogaster species group.</title>
        <authorList>
            <person name="Matsuo T."/>
        </authorList>
    </citation>
    <scope>NUCLEOTIDE SEQUENCE</scope>
    <source>
        <strain evidence="1">IRM1980</strain>
    </source>
</reference>
<gene>
    <name evidence="1" type="primary">Obp57d</name>
</gene>
<proteinExistence type="predicted"/>
<evidence type="ECO:0000313" key="1">
    <source>
        <dbReference type="EMBL" id="BAG11627.1"/>
    </source>
</evidence>
<dbReference type="InterPro" id="IPR006170">
    <property type="entry name" value="PBP/GOBP"/>
</dbReference>
<dbReference type="SUPFAM" id="SSF47565">
    <property type="entry name" value="Insect pheromone/odorant-binding proteins"/>
    <property type="match status" value="1"/>
</dbReference>
<dbReference type="GO" id="GO:0005549">
    <property type="term" value="F:odorant binding"/>
    <property type="evidence" value="ECO:0007669"/>
    <property type="project" value="InterPro"/>
</dbReference>
<dbReference type="EMBL" id="AB370281">
    <property type="protein sequence ID" value="BAG11627.1"/>
    <property type="molecule type" value="Genomic_DNA"/>
</dbReference>
<dbReference type="Pfam" id="PF01395">
    <property type="entry name" value="PBP_GOBP"/>
    <property type="match status" value="1"/>
</dbReference>
<dbReference type="AlphaFoldDB" id="B0M2E9"/>
<dbReference type="Gene3D" id="1.10.238.20">
    <property type="entry name" value="Pheromone/general odorant binding protein domain"/>
    <property type="match status" value="1"/>
</dbReference>
<dbReference type="InterPro" id="IPR036728">
    <property type="entry name" value="PBP_GOBP_sf"/>
</dbReference>
<accession>B0M2E9</accession>
<dbReference type="CDD" id="cd23992">
    <property type="entry name" value="PBP_GOBP"/>
    <property type="match status" value="1"/>
</dbReference>
<dbReference type="SMART" id="SM00708">
    <property type="entry name" value="PhBP"/>
    <property type="match status" value="1"/>
</dbReference>
<protein>
    <submittedName>
        <fullName evidence="1">Odorant-binding protein 57d</fullName>
    </submittedName>
</protein>
<name>B0M2E9_DROEL</name>
<organism evidence="1">
    <name type="scientific">Drosophila elegans</name>
    <name type="common">Fruit fly</name>
    <dbReference type="NCBI Taxonomy" id="30023"/>
    <lineage>
        <taxon>Eukaryota</taxon>
        <taxon>Metazoa</taxon>
        <taxon>Ecdysozoa</taxon>
        <taxon>Arthropoda</taxon>
        <taxon>Hexapoda</taxon>
        <taxon>Insecta</taxon>
        <taxon>Pterygota</taxon>
        <taxon>Neoptera</taxon>
        <taxon>Endopterygota</taxon>
        <taxon>Diptera</taxon>
        <taxon>Brachycera</taxon>
        <taxon>Muscomorpha</taxon>
        <taxon>Ephydroidea</taxon>
        <taxon>Drosophilidae</taxon>
        <taxon>Drosophila</taxon>
        <taxon>Sophophora</taxon>
    </lineage>
</organism>